<accession>A0A0E0HNR5</accession>
<dbReference type="Pfam" id="PF20235">
    <property type="entry name" value="PIR2-like_helical"/>
    <property type="match status" value="1"/>
</dbReference>
<reference evidence="2" key="1">
    <citation type="submission" date="2015-04" db="UniProtKB">
        <authorList>
            <consortium name="EnsemblPlants"/>
        </authorList>
    </citation>
    <scope>IDENTIFICATION</scope>
    <source>
        <strain evidence="2">SL10</strain>
    </source>
</reference>
<reference evidence="2" key="2">
    <citation type="submission" date="2018-04" db="EMBL/GenBank/DDBJ databases">
        <title>OnivRS2 (Oryza nivara Reference Sequence Version 2).</title>
        <authorList>
            <person name="Zhang J."/>
            <person name="Kudrna D."/>
            <person name="Lee S."/>
            <person name="Talag J."/>
            <person name="Rajasekar S."/>
            <person name="Welchert J."/>
            <person name="Hsing Y.-I."/>
            <person name="Wing R.A."/>
        </authorList>
    </citation>
    <scope>NUCLEOTIDE SEQUENCE [LARGE SCALE GENOMIC DNA]</scope>
    <source>
        <strain evidence="2">SL10</strain>
    </source>
</reference>
<evidence type="ECO:0000313" key="3">
    <source>
        <dbReference type="Proteomes" id="UP000006591"/>
    </source>
</evidence>
<dbReference type="AlphaFoldDB" id="A0A0E0HNR5"/>
<evidence type="ECO:0000313" key="2">
    <source>
        <dbReference type="EnsemblPlants" id="ONIVA06G11750.1"/>
    </source>
</evidence>
<dbReference type="Gramene" id="ONIVA06G11750.1">
    <property type="protein sequence ID" value="ONIVA06G11750.1"/>
    <property type="gene ID" value="ONIVA06G11750"/>
</dbReference>
<name>A0A0E0HNR5_ORYNI</name>
<dbReference type="OMA" id="FQFRSHA"/>
<dbReference type="InterPro" id="IPR046527">
    <property type="entry name" value="PIR2-like_helical"/>
</dbReference>
<proteinExistence type="predicted"/>
<dbReference type="EnsemblPlants" id="ONIVA06G11750.1">
    <property type="protein sequence ID" value="ONIVA06G11750.1"/>
    <property type="gene ID" value="ONIVA06G11750"/>
</dbReference>
<protein>
    <recommendedName>
        <fullName evidence="1">PIR2-like helical domain-containing protein</fullName>
    </recommendedName>
</protein>
<dbReference type="Proteomes" id="UP000006591">
    <property type="component" value="Chromosome 6"/>
</dbReference>
<sequence length="294" mass="33225">MADLLLAVRLIEVDRHHHRHKDRFQFRSHAANAALRCAALSTRLPDVDADAFLIGLAAPVSHLAHSLSAENSGRRSRHLSIQDVTRLTRLMQKPLDLKNLNNPMDLAAMRCRQFEMKVQPTLTLSLRGILLDRIHGVYLRAISRIPMEDFCGRYHHGLLKAGYCYGPLNPMFPALDQALKFLYSQSLDGLINVLVARVSGLSEHDAMVYLLKTYASSHPKPEAYLHFAMELLPMVRSVVMELLAHTLSSSHILQELLAHTLSSNHILHLPELLSYSRSYPSPLRVVIIYKELPL</sequence>
<keyword evidence="3" id="KW-1185">Reference proteome</keyword>
<dbReference type="PANTHER" id="PTHR33120">
    <property type="entry name" value="EXPRESSED PROTEIN-RELATED"/>
    <property type="match status" value="1"/>
</dbReference>
<evidence type="ECO:0000259" key="1">
    <source>
        <dbReference type="Pfam" id="PF20235"/>
    </source>
</evidence>
<dbReference type="HOGENOM" id="CLU_947919_0_0_1"/>
<dbReference type="PANTHER" id="PTHR33120:SF43">
    <property type="entry name" value="PIR2-LIKE HELICAL DOMAIN-CONTAINING PROTEIN"/>
    <property type="match status" value="1"/>
</dbReference>
<organism evidence="2">
    <name type="scientific">Oryza nivara</name>
    <name type="common">Indian wild rice</name>
    <name type="synonym">Oryza sativa f. spontanea</name>
    <dbReference type="NCBI Taxonomy" id="4536"/>
    <lineage>
        <taxon>Eukaryota</taxon>
        <taxon>Viridiplantae</taxon>
        <taxon>Streptophyta</taxon>
        <taxon>Embryophyta</taxon>
        <taxon>Tracheophyta</taxon>
        <taxon>Spermatophyta</taxon>
        <taxon>Magnoliopsida</taxon>
        <taxon>Liliopsida</taxon>
        <taxon>Poales</taxon>
        <taxon>Poaceae</taxon>
        <taxon>BOP clade</taxon>
        <taxon>Oryzoideae</taxon>
        <taxon>Oryzeae</taxon>
        <taxon>Oryzinae</taxon>
        <taxon>Oryza</taxon>
    </lineage>
</organism>
<feature type="domain" description="PIR2-like helical" evidence="1">
    <location>
        <begin position="132"/>
        <end position="217"/>
    </location>
</feature>